<keyword evidence="1" id="KW-0812">Transmembrane</keyword>
<gene>
    <name evidence="3" type="primary">LOC109018614</name>
</gene>
<keyword evidence="2" id="KW-1185">Reference proteome</keyword>
<dbReference type="Proteomes" id="UP000235220">
    <property type="component" value="Chromosome 1"/>
</dbReference>
<protein>
    <submittedName>
        <fullName evidence="3">Uncharacterized protein LOC109018614</fullName>
    </submittedName>
</protein>
<evidence type="ECO:0000256" key="1">
    <source>
        <dbReference type="SAM" id="Phobius"/>
    </source>
</evidence>
<accession>A0A6P9ESG2</accession>
<feature type="transmembrane region" description="Helical" evidence="1">
    <location>
        <begin position="134"/>
        <end position="153"/>
    </location>
</feature>
<dbReference type="InParanoid" id="A0A6P9ESG2"/>
<dbReference type="RefSeq" id="XP_035546818.1">
    <property type="nucleotide sequence ID" value="XM_035690925.1"/>
</dbReference>
<dbReference type="PANTHER" id="PTHR33116:SF86">
    <property type="entry name" value="REVERSE TRANSCRIPTASE DOMAIN-CONTAINING PROTEIN"/>
    <property type="match status" value="1"/>
</dbReference>
<sequence length="301" mass="35073">MEDLKWKQRTKCNWYKLGDKSTKFFYACASQRKKKNCIKFVVDSEQMEWVDPASIAEAFQKHSKHVFNSKNLSTAEMEACLQVVQPRVTSEMNGKGQRKIGHMAIKLDMSKAYDRVEWIFLESMMLKMGFEERWIALIMGCVQFVSYAILVNGELGEKFLPSRGLRASLAEWRRLNNLLEIYEAALGQCINRNKTAIFFSSSVSVEVKQQLLREVGANSSNSYERYFWLPTMVWRSKYNAFKDIKDKVLQKLNGWKNHFLSFPRKEVLLKVVVQAIPTYHISVFKLPVRLCKELAGMMARF</sequence>
<keyword evidence="1" id="KW-1133">Transmembrane helix</keyword>
<name>A0A6P9ESG2_JUGRE</name>
<evidence type="ECO:0000313" key="3">
    <source>
        <dbReference type="RefSeq" id="XP_035546818.1"/>
    </source>
</evidence>
<dbReference type="AlphaFoldDB" id="A0A6P9ESG2"/>
<evidence type="ECO:0000313" key="2">
    <source>
        <dbReference type="Proteomes" id="UP000235220"/>
    </source>
</evidence>
<organism evidence="2 3">
    <name type="scientific">Juglans regia</name>
    <name type="common">English walnut</name>
    <dbReference type="NCBI Taxonomy" id="51240"/>
    <lineage>
        <taxon>Eukaryota</taxon>
        <taxon>Viridiplantae</taxon>
        <taxon>Streptophyta</taxon>
        <taxon>Embryophyta</taxon>
        <taxon>Tracheophyta</taxon>
        <taxon>Spermatophyta</taxon>
        <taxon>Magnoliopsida</taxon>
        <taxon>eudicotyledons</taxon>
        <taxon>Gunneridae</taxon>
        <taxon>Pentapetalae</taxon>
        <taxon>rosids</taxon>
        <taxon>fabids</taxon>
        <taxon>Fagales</taxon>
        <taxon>Juglandaceae</taxon>
        <taxon>Juglans</taxon>
    </lineage>
</organism>
<dbReference type="KEGG" id="jre:109018614"/>
<dbReference type="GeneID" id="109018614"/>
<dbReference type="OrthoDB" id="1936608at2759"/>
<proteinExistence type="predicted"/>
<reference evidence="3" key="1">
    <citation type="submission" date="2025-08" db="UniProtKB">
        <authorList>
            <consortium name="RefSeq"/>
        </authorList>
    </citation>
    <scope>IDENTIFICATION</scope>
    <source>
        <tissue evidence="3">Leaves</tissue>
    </source>
</reference>
<keyword evidence="1" id="KW-0472">Membrane</keyword>
<dbReference type="PANTHER" id="PTHR33116">
    <property type="entry name" value="REVERSE TRANSCRIPTASE ZINC-BINDING DOMAIN-CONTAINING PROTEIN-RELATED-RELATED"/>
    <property type="match status" value="1"/>
</dbReference>